<protein>
    <submittedName>
        <fullName evidence="2">N-acetyltransferase</fullName>
    </submittedName>
</protein>
<organism evidence="2 3">
    <name type="scientific">Flavobacterium rhamnosiphilum</name>
    <dbReference type="NCBI Taxonomy" id="2541724"/>
    <lineage>
        <taxon>Bacteria</taxon>
        <taxon>Pseudomonadati</taxon>
        <taxon>Bacteroidota</taxon>
        <taxon>Flavobacteriia</taxon>
        <taxon>Flavobacteriales</taxon>
        <taxon>Flavobacteriaceae</taxon>
        <taxon>Flavobacterium</taxon>
    </lineage>
</organism>
<dbReference type="GO" id="GO:0016747">
    <property type="term" value="F:acyltransferase activity, transferring groups other than amino-acyl groups"/>
    <property type="evidence" value="ECO:0007669"/>
    <property type="project" value="InterPro"/>
</dbReference>
<dbReference type="Proteomes" id="UP000294814">
    <property type="component" value="Unassembled WGS sequence"/>
</dbReference>
<dbReference type="InterPro" id="IPR000182">
    <property type="entry name" value="GNAT_dom"/>
</dbReference>
<feature type="domain" description="N-acetyltransferase" evidence="1">
    <location>
        <begin position="6"/>
        <end position="147"/>
    </location>
</feature>
<dbReference type="EMBL" id="SMLG01000008">
    <property type="protein sequence ID" value="TDE43213.1"/>
    <property type="molecule type" value="Genomic_DNA"/>
</dbReference>
<dbReference type="OrthoDB" id="7585366at2"/>
<reference evidence="2 3" key="1">
    <citation type="submission" date="2019-03" db="EMBL/GenBank/DDBJ databases">
        <title>Novel species of Flavobacterium.</title>
        <authorList>
            <person name="Liu Q."/>
            <person name="Xin Y.-H."/>
        </authorList>
    </citation>
    <scope>NUCLEOTIDE SEQUENCE [LARGE SCALE GENOMIC DNA]</scope>
    <source>
        <strain evidence="2 3">LB3P52</strain>
    </source>
</reference>
<comment type="caution">
    <text evidence="2">The sequence shown here is derived from an EMBL/GenBank/DDBJ whole genome shotgun (WGS) entry which is preliminary data.</text>
</comment>
<keyword evidence="2" id="KW-0808">Transferase</keyword>
<proteinExistence type="predicted"/>
<dbReference type="RefSeq" id="WP_131916604.1">
    <property type="nucleotide sequence ID" value="NZ_SMLG01000008.1"/>
</dbReference>
<keyword evidence="3" id="KW-1185">Reference proteome</keyword>
<evidence type="ECO:0000313" key="3">
    <source>
        <dbReference type="Proteomes" id="UP000294814"/>
    </source>
</evidence>
<dbReference type="SUPFAM" id="SSF55729">
    <property type="entry name" value="Acyl-CoA N-acyltransferases (Nat)"/>
    <property type="match status" value="1"/>
</dbReference>
<dbReference type="Pfam" id="PF13673">
    <property type="entry name" value="Acetyltransf_10"/>
    <property type="match status" value="1"/>
</dbReference>
<accession>A0A4R5F642</accession>
<sequence>MDEIELTYRKCLNTDIEYLLWLRKKTMNEHLIYSGIDISHENHLKRIMFQFEQAKIILLKDQKIGLLKILEQQSNIEIIQIQIEPLYQGKGIGQKIIKSVIEKLSDEKLSVTLSVLKENKAKKLYDSIGFKVISENNESFIMKYEKT</sequence>
<evidence type="ECO:0000313" key="2">
    <source>
        <dbReference type="EMBL" id="TDE43213.1"/>
    </source>
</evidence>
<gene>
    <name evidence="2" type="ORF">E0I26_11410</name>
</gene>
<name>A0A4R5F642_9FLAO</name>
<dbReference type="AlphaFoldDB" id="A0A4R5F642"/>
<dbReference type="Gene3D" id="3.40.630.30">
    <property type="match status" value="1"/>
</dbReference>
<dbReference type="InterPro" id="IPR016181">
    <property type="entry name" value="Acyl_CoA_acyltransferase"/>
</dbReference>
<evidence type="ECO:0000259" key="1">
    <source>
        <dbReference type="PROSITE" id="PS51186"/>
    </source>
</evidence>
<dbReference type="PROSITE" id="PS51186">
    <property type="entry name" value="GNAT"/>
    <property type="match status" value="1"/>
</dbReference>